<dbReference type="Gene3D" id="3.40.50.720">
    <property type="entry name" value="NAD(P)-binding Rossmann-like Domain"/>
    <property type="match status" value="1"/>
</dbReference>
<dbReference type="InterPro" id="IPR028939">
    <property type="entry name" value="P5C_Rdtase_cat_N"/>
</dbReference>
<protein>
    <recommendedName>
        <fullName evidence="1">Pyrroline-5-carboxylate reductase catalytic N-terminal domain-containing protein</fullName>
    </recommendedName>
</protein>
<dbReference type="EMBL" id="LRBG01000011">
    <property type="protein sequence ID" value="KXU87828.1"/>
    <property type="molecule type" value="Genomic_DNA"/>
</dbReference>
<comment type="caution">
    <text evidence="2">The sequence shown here is derived from an EMBL/GenBank/DDBJ whole genome shotgun (WGS) entry which is preliminary data.</text>
</comment>
<dbReference type="Pfam" id="PF03807">
    <property type="entry name" value="F420_oxidored"/>
    <property type="match status" value="1"/>
</dbReference>
<dbReference type="AlphaFoldDB" id="A0A149PS26"/>
<name>A0A149PS26_9BURK</name>
<evidence type="ECO:0000313" key="2">
    <source>
        <dbReference type="EMBL" id="KXU87828.1"/>
    </source>
</evidence>
<sequence>MKELTMTYSTIGSSGLGAALARQFGCSGIAVGIANTRGPESIETIAKQLASQVTAMTQQGVLSKDLLLVAVPLRTNSSVDAKNTDDISPDELIGLLNIPR</sequence>
<proteinExistence type="predicted"/>
<evidence type="ECO:0000259" key="1">
    <source>
        <dbReference type="Pfam" id="PF03807"/>
    </source>
</evidence>
<reference evidence="2 3" key="1">
    <citation type="journal article" date="2015" name="Int. J. Syst. Evol. Microbiol.">
        <title>Burkholderia monticola sp. nov., isolated from mountain soil.</title>
        <authorList>
            <person name="Baek I."/>
            <person name="Seo B."/>
            <person name="Lee I."/>
            <person name="Yi H."/>
            <person name="Chun J."/>
        </authorList>
    </citation>
    <scope>NUCLEOTIDE SEQUENCE [LARGE SCALE GENOMIC DNA]</scope>
    <source>
        <strain evidence="2 3">JC2948</strain>
    </source>
</reference>
<gene>
    <name evidence="2" type="ORF">CI15_13960</name>
</gene>
<accession>A0A149PS26</accession>
<organism evidence="2 3">
    <name type="scientific">Paraburkholderia monticola</name>
    <dbReference type="NCBI Taxonomy" id="1399968"/>
    <lineage>
        <taxon>Bacteria</taxon>
        <taxon>Pseudomonadati</taxon>
        <taxon>Pseudomonadota</taxon>
        <taxon>Betaproteobacteria</taxon>
        <taxon>Burkholderiales</taxon>
        <taxon>Burkholderiaceae</taxon>
        <taxon>Paraburkholderia</taxon>
    </lineage>
</organism>
<dbReference type="STRING" id="1399968.CI15_13960"/>
<dbReference type="Proteomes" id="UP000075613">
    <property type="component" value="Unassembled WGS sequence"/>
</dbReference>
<keyword evidence="3" id="KW-1185">Reference proteome</keyword>
<evidence type="ECO:0000313" key="3">
    <source>
        <dbReference type="Proteomes" id="UP000075613"/>
    </source>
</evidence>
<feature type="domain" description="Pyrroline-5-carboxylate reductase catalytic N-terminal" evidence="1">
    <location>
        <begin position="11"/>
        <end position="91"/>
    </location>
</feature>